<evidence type="ECO:0000256" key="1">
    <source>
        <dbReference type="SAM" id="Phobius"/>
    </source>
</evidence>
<feature type="transmembrane region" description="Helical" evidence="1">
    <location>
        <begin position="191"/>
        <end position="209"/>
    </location>
</feature>
<feature type="transmembrane region" description="Helical" evidence="1">
    <location>
        <begin position="438"/>
        <end position="455"/>
    </location>
</feature>
<dbReference type="RefSeq" id="WP_048847843.1">
    <property type="nucleotide sequence ID" value="NZ_BALE01000010.1"/>
</dbReference>
<dbReference type="EMBL" id="BALE01000010">
    <property type="protein sequence ID" value="GAN53696.1"/>
    <property type="molecule type" value="Genomic_DNA"/>
</dbReference>
<feature type="transmembrane region" description="Helical" evidence="1">
    <location>
        <begin position="290"/>
        <end position="312"/>
    </location>
</feature>
<comment type="caution">
    <text evidence="2">The sequence shown here is derived from an EMBL/GenBank/DDBJ whole genome shotgun (WGS) entry which is preliminary data.</text>
</comment>
<proteinExistence type="predicted"/>
<feature type="transmembrane region" description="Helical" evidence="1">
    <location>
        <begin position="57"/>
        <end position="77"/>
    </location>
</feature>
<name>A0A0D6MJN6_9PROT</name>
<organism evidence="2 3">
    <name type="scientific">Tanticharoenia sakaeratensis NBRC 103193</name>
    <dbReference type="NCBI Taxonomy" id="1231623"/>
    <lineage>
        <taxon>Bacteria</taxon>
        <taxon>Pseudomonadati</taxon>
        <taxon>Pseudomonadota</taxon>
        <taxon>Alphaproteobacteria</taxon>
        <taxon>Acetobacterales</taxon>
        <taxon>Acetobacteraceae</taxon>
        <taxon>Tanticharoenia</taxon>
    </lineage>
</organism>
<feature type="transmembrane region" description="Helical" evidence="1">
    <location>
        <begin position="360"/>
        <end position="379"/>
    </location>
</feature>
<feature type="transmembrane region" description="Helical" evidence="1">
    <location>
        <begin position="97"/>
        <end position="122"/>
    </location>
</feature>
<dbReference type="Proteomes" id="UP000032679">
    <property type="component" value="Unassembled WGS sequence"/>
</dbReference>
<evidence type="ECO:0000313" key="3">
    <source>
        <dbReference type="Proteomes" id="UP000032679"/>
    </source>
</evidence>
<gene>
    <name evidence="2" type="ORF">Tasa_010_243</name>
</gene>
<sequence>MPDIALIGGAVAVCASLRGLAALRLGAWLAVAVCGVVGLCLAGHLSTDLPGEGWLTLWPGASFALVLGGLVGAHSAIHIVPATEEGISGPSADLALALSLLSVATGGLIACAGLVLGAVLVVQAEGRRWAALMLAGLMPCLDGAQGVWMGAALLSATLAFPGTSPVHGGRTRGMLAVAACLVAWHVGSPPVWVGVIGAALAVGGVSLLFSDAVPGWHMPDRLAIAHSLLLLGLGAETRDTIAPWVLFVLGWGVWPAGRPLWRLVCPPMLGGWSLWLALHDAHGVGDPMVRAGLLGALLACVALEWIACWRLMARPQAADRPWDIFAGCVCAVPGLVLVLARPLTGGSRQDPWSLTAVDGAVVHPWLFVMAAAAIGFGLWRTGHLGPVIVPSGEARIAGPLPNDLLRLAVRVRRGWQAVRKTGTTLAGWRADRRPERSALLLWLAMLAAGLLWETGR</sequence>
<keyword evidence="1" id="KW-0472">Membrane</keyword>
<evidence type="ECO:0000313" key="2">
    <source>
        <dbReference type="EMBL" id="GAN53696.1"/>
    </source>
</evidence>
<protein>
    <submittedName>
        <fullName evidence="2">Uncharacterized protein</fullName>
    </submittedName>
</protein>
<dbReference type="STRING" id="1231623.Tasa_010_243"/>
<keyword evidence="1" id="KW-0812">Transmembrane</keyword>
<dbReference type="AlphaFoldDB" id="A0A0D6MJN6"/>
<feature type="transmembrane region" description="Helical" evidence="1">
    <location>
        <begin position="324"/>
        <end position="340"/>
    </location>
</feature>
<feature type="transmembrane region" description="Helical" evidence="1">
    <location>
        <begin position="25"/>
        <end position="45"/>
    </location>
</feature>
<accession>A0A0D6MJN6</accession>
<keyword evidence="3" id="KW-1185">Reference proteome</keyword>
<reference evidence="2 3" key="1">
    <citation type="submission" date="2012-10" db="EMBL/GenBank/DDBJ databases">
        <title>Genome sequencing of Tanticharoenia sakaeratensis NBRC 103193.</title>
        <authorList>
            <person name="Azuma Y."/>
            <person name="Hadano H."/>
            <person name="Hirakawa H."/>
            <person name="Matsushita K."/>
        </authorList>
    </citation>
    <scope>NUCLEOTIDE SEQUENCE [LARGE SCALE GENOMIC DNA]</scope>
    <source>
        <strain evidence="2 3">NBRC 103193</strain>
    </source>
</reference>
<keyword evidence="1" id="KW-1133">Transmembrane helix</keyword>